<evidence type="ECO:0000256" key="1">
    <source>
        <dbReference type="SAM" id="MobiDB-lite"/>
    </source>
</evidence>
<protein>
    <submittedName>
        <fullName evidence="2">Uncharacterized protein</fullName>
    </submittedName>
</protein>
<proteinExistence type="predicted"/>
<feature type="compositionally biased region" description="Basic residues" evidence="1">
    <location>
        <begin position="81"/>
        <end position="90"/>
    </location>
</feature>
<dbReference type="AlphaFoldDB" id="A0A0C3RZB5"/>
<sequence length="151" mass="16082">MKIFVVDPCDDGLRRQPPQWLATQAPRASQSPSEHSSSCAPARLVSDAAAAVDDDDDLVGTANDVEPTLTPRATGTDARTHNRPNRRSRPRGTPSCRLLFSRDRPAVPSPWTLTLFRPVVDPPPSTHRVGVGPAGDAEAGESALCARPSAI</sequence>
<feature type="region of interest" description="Disordered" evidence="1">
    <location>
        <begin position="125"/>
        <end position="151"/>
    </location>
</feature>
<dbReference type="Proteomes" id="UP000053257">
    <property type="component" value="Unassembled WGS sequence"/>
</dbReference>
<evidence type="ECO:0000313" key="3">
    <source>
        <dbReference type="Proteomes" id="UP000053257"/>
    </source>
</evidence>
<feature type="compositionally biased region" description="Low complexity" evidence="1">
    <location>
        <begin position="40"/>
        <end position="51"/>
    </location>
</feature>
<keyword evidence="3" id="KW-1185">Reference proteome</keyword>
<gene>
    <name evidence="2" type="ORF">PHLGIDRAFT_123080</name>
</gene>
<feature type="region of interest" description="Disordered" evidence="1">
    <location>
        <begin position="1"/>
        <end position="98"/>
    </location>
</feature>
<organism evidence="2 3">
    <name type="scientific">Phlebiopsis gigantea (strain 11061_1 CR5-6)</name>
    <name type="common">White-rot fungus</name>
    <name type="synonym">Peniophora gigantea</name>
    <dbReference type="NCBI Taxonomy" id="745531"/>
    <lineage>
        <taxon>Eukaryota</taxon>
        <taxon>Fungi</taxon>
        <taxon>Dikarya</taxon>
        <taxon>Basidiomycota</taxon>
        <taxon>Agaricomycotina</taxon>
        <taxon>Agaricomycetes</taxon>
        <taxon>Polyporales</taxon>
        <taxon>Phanerochaetaceae</taxon>
        <taxon>Phlebiopsis</taxon>
    </lineage>
</organism>
<name>A0A0C3RZB5_PHLG1</name>
<dbReference type="EMBL" id="KN840740">
    <property type="protein sequence ID" value="KIP01747.1"/>
    <property type="molecule type" value="Genomic_DNA"/>
</dbReference>
<accession>A0A0C3RZB5</accession>
<reference evidence="2 3" key="1">
    <citation type="journal article" date="2014" name="PLoS Genet.">
        <title>Analysis of the Phlebiopsis gigantea genome, transcriptome and secretome provides insight into its pioneer colonization strategies of wood.</title>
        <authorList>
            <person name="Hori C."/>
            <person name="Ishida T."/>
            <person name="Igarashi K."/>
            <person name="Samejima M."/>
            <person name="Suzuki H."/>
            <person name="Master E."/>
            <person name="Ferreira P."/>
            <person name="Ruiz-Duenas F.J."/>
            <person name="Held B."/>
            <person name="Canessa P."/>
            <person name="Larrondo L.F."/>
            <person name="Schmoll M."/>
            <person name="Druzhinina I.S."/>
            <person name="Kubicek C.P."/>
            <person name="Gaskell J.A."/>
            <person name="Kersten P."/>
            <person name="St John F."/>
            <person name="Glasner J."/>
            <person name="Sabat G."/>
            <person name="Splinter BonDurant S."/>
            <person name="Syed K."/>
            <person name="Yadav J."/>
            <person name="Mgbeahuruike A.C."/>
            <person name="Kovalchuk A."/>
            <person name="Asiegbu F.O."/>
            <person name="Lackner G."/>
            <person name="Hoffmeister D."/>
            <person name="Rencoret J."/>
            <person name="Gutierrez A."/>
            <person name="Sun H."/>
            <person name="Lindquist E."/>
            <person name="Barry K."/>
            <person name="Riley R."/>
            <person name="Grigoriev I.V."/>
            <person name="Henrissat B."/>
            <person name="Kues U."/>
            <person name="Berka R.M."/>
            <person name="Martinez A.T."/>
            <person name="Covert S.F."/>
            <person name="Blanchette R.A."/>
            <person name="Cullen D."/>
        </authorList>
    </citation>
    <scope>NUCLEOTIDE SEQUENCE [LARGE SCALE GENOMIC DNA]</scope>
    <source>
        <strain evidence="2 3">11061_1 CR5-6</strain>
    </source>
</reference>
<feature type="compositionally biased region" description="Polar residues" evidence="1">
    <location>
        <begin position="26"/>
        <end position="39"/>
    </location>
</feature>
<dbReference type="HOGENOM" id="CLU_1732148_0_0_1"/>
<evidence type="ECO:0000313" key="2">
    <source>
        <dbReference type="EMBL" id="KIP01747.1"/>
    </source>
</evidence>